<feature type="domain" description="DUF4325" evidence="1">
    <location>
        <begin position="26"/>
        <end position="82"/>
    </location>
</feature>
<organism evidence="2 3">
    <name type="scientific">Faecalibacterium longum</name>
    <dbReference type="NCBI Taxonomy" id="1851428"/>
    <lineage>
        <taxon>Bacteria</taxon>
        <taxon>Bacillati</taxon>
        <taxon>Bacillota</taxon>
        <taxon>Clostridia</taxon>
        <taxon>Eubacteriales</taxon>
        <taxon>Oscillospiraceae</taxon>
        <taxon>Faecalibacterium</taxon>
    </lineage>
</organism>
<dbReference type="InterPro" id="IPR025474">
    <property type="entry name" value="DUF4325"/>
</dbReference>
<accession>A0ABV1IMJ9</accession>
<dbReference type="Pfam" id="PF14213">
    <property type="entry name" value="DUF4325"/>
    <property type="match status" value="1"/>
</dbReference>
<evidence type="ECO:0000259" key="1">
    <source>
        <dbReference type="Pfam" id="PF14213"/>
    </source>
</evidence>
<comment type="caution">
    <text evidence="2">The sequence shown here is derived from an EMBL/GenBank/DDBJ whole genome shotgun (WGS) entry which is preliminary data.</text>
</comment>
<dbReference type="RefSeq" id="WP_227624619.1">
    <property type="nucleotide sequence ID" value="NZ_JBBNIB010000107.1"/>
</dbReference>
<evidence type="ECO:0000313" key="2">
    <source>
        <dbReference type="EMBL" id="MEQ2687811.1"/>
    </source>
</evidence>
<dbReference type="Proteomes" id="UP001439984">
    <property type="component" value="Unassembled WGS sequence"/>
</dbReference>
<gene>
    <name evidence="2" type="ORF">AAAU72_06410</name>
</gene>
<evidence type="ECO:0000313" key="3">
    <source>
        <dbReference type="Proteomes" id="UP001439984"/>
    </source>
</evidence>
<protein>
    <submittedName>
        <fullName evidence="2">DUF4325 domain-containing protein</fullName>
    </submittedName>
</protein>
<dbReference type="EMBL" id="JBBNIB010000107">
    <property type="protein sequence ID" value="MEQ2687811.1"/>
    <property type="molecule type" value="Genomic_DNA"/>
</dbReference>
<proteinExistence type="predicted"/>
<reference evidence="2 3" key="1">
    <citation type="submission" date="2024-04" db="EMBL/GenBank/DDBJ databases">
        <title>Human intestinal bacterial collection.</title>
        <authorList>
            <person name="Pauvert C."/>
            <person name="Hitch T.C.A."/>
            <person name="Clavel T."/>
        </authorList>
    </citation>
    <scope>NUCLEOTIDE SEQUENCE [LARGE SCALE GENOMIC DNA]</scope>
    <source>
        <strain evidence="2 3">CLA-AA-H236</strain>
    </source>
</reference>
<sequence length="101" mass="11633">MTMIEQRIALEIKDKSLTKLAGNSYGRKLFNEQVNGKIDLEQPFVIEFPEQIDYLASSFIQGFFGKIYTEIGREGMEKNFDIIAPKIDSPKRAVLNRLMLM</sequence>
<name>A0ABV1IMJ9_9FIRM</name>
<keyword evidence="3" id="KW-1185">Reference proteome</keyword>